<gene>
    <name evidence="2" type="ORF">JCM21738_4979</name>
</gene>
<organism evidence="2 3">
    <name type="scientific">Mesobacillus boroniphilus JCM 21738</name>
    <dbReference type="NCBI Taxonomy" id="1294265"/>
    <lineage>
        <taxon>Bacteria</taxon>
        <taxon>Bacillati</taxon>
        <taxon>Bacillota</taxon>
        <taxon>Bacilli</taxon>
        <taxon>Bacillales</taxon>
        <taxon>Bacillaceae</taxon>
        <taxon>Mesobacillus</taxon>
    </lineage>
</organism>
<evidence type="ECO:0000313" key="2">
    <source>
        <dbReference type="EMBL" id="GAE47933.1"/>
    </source>
</evidence>
<evidence type="ECO:0000256" key="1">
    <source>
        <dbReference type="SAM" id="Phobius"/>
    </source>
</evidence>
<dbReference type="eggNOG" id="ENOG5030DHS">
    <property type="taxonomic scope" value="Bacteria"/>
</dbReference>
<name>W4RVS3_9BACI</name>
<dbReference type="Proteomes" id="UP000018949">
    <property type="component" value="Unassembled WGS sequence"/>
</dbReference>
<comment type="caution">
    <text evidence="2">The sequence shown here is derived from an EMBL/GenBank/DDBJ whole genome shotgun (WGS) entry which is preliminary data.</text>
</comment>
<keyword evidence="3" id="KW-1185">Reference proteome</keyword>
<evidence type="ECO:0008006" key="4">
    <source>
        <dbReference type="Google" id="ProtNLM"/>
    </source>
</evidence>
<keyword evidence="1" id="KW-1133">Transmembrane helix</keyword>
<dbReference type="EMBL" id="BAUW01000109">
    <property type="protein sequence ID" value="GAE47933.1"/>
    <property type="molecule type" value="Genomic_DNA"/>
</dbReference>
<proteinExistence type="predicted"/>
<keyword evidence="1" id="KW-0812">Transmembrane</keyword>
<sequence length="248" mass="28088">MTNQTEINSYDRALQKLEFELEWNMERSQIVRNQLSKNIHRSRLKTNVKKTGIYLISIGVSASILFLLITNQIVGDTSPLGSKMNNQQIYTIEVINGKETPVLTEKGMKSIVYPLDAHQHIKTIITEPMISTYLDKRRGKEQLYIYAYYPTSTAGKGISVHYGQNDTGSVEQMIESILPTYPVNGLNISEVNVSGQRAVLYEPTTDLIATQLFIVTKKYVYYLTSSGTKGEGEELIQLANLFNFDMEK</sequence>
<keyword evidence="1" id="KW-0472">Membrane</keyword>
<protein>
    <recommendedName>
        <fullName evidence="4">DUF4367 domain-containing protein</fullName>
    </recommendedName>
</protein>
<evidence type="ECO:0000313" key="3">
    <source>
        <dbReference type="Proteomes" id="UP000018949"/>
    </source>
</evidence>
<feature type="transmembrane region" description="Helical" evidence="1">
    <location>
        <begin position="51"/>
        <end position="69"/>
    </location>
</feature>
<reference evidence="2 3" key="1">
    <citation type="submission" date="2013-12" db="EMBL/GenBank/DDBJ databases">
        <title>NBRP : Genome information of microbial organism related human and environment.</title>
        <authorList>
            <person name="Hattori M."/>
            <person name="Oshima K."/>
            <person name="Inaba H."/>
            <person name="Suda W."/>
            <person name="Sakamoto M."/>
            <person name="Iino T."/>
            <person name="Kitahara M."/>
            <person name="Oshida Y."/>
            <person name="Iida T."/>
            <person name="Kudo T."/>
            <person name="Itoh T."/>
            <person name="Ahmed I."/>
            <person name="Ohkuma M."/>
        </authorList>
    </citation>
    <scope>NUCLEOTIDE SEQUENCE [LARGE SCALE GENOMIC DNA]</scope>
    <source>
        <strain evidence="2 3">JCM 21738</strain>
    </source>
</reference>
<accession>W4RVS3</accession>
<dbReference type="RefSeq" id="WP_023626369.1">
    <property type="nucleotide sequence ID" value="NZ_BAUW01000109.1"/>
</dbReference>
<dbReference type="AlphaFoldDB" id="W4RVS3"/>